<evidence type="ECO:0000313" key="2">
    <source>
        <dbReference type="EMBL" id="MBC4014340.1"/>
    </source>
</evidence>
<keyword evidence="1" id="KW-0472">Membrane</keyword>
<dbReference type="AlphaFoldDB" id="A0A9X0QVR0"/>
<evidence type="ECO:0000313" key="3">
    <source>
        <dbReference type="Proteomes" id="UP000600101"/>
    </source>
</evidence>
<reference evidence="2" key="1">
    <citation type="submission" date="2020-08" db="EMBL/GenBank/DDBJ databases">
        <authorList>
            <person name="Hu Y."/>
            <person name="Nguyen S.V."/>
            <person name="Li F."/>
            <person name="Fanning S."/>
        </authorList>
    </citation>
    <scope>NUCLEOTIDE SEQUENCE</scope>
    <source>
        <strain evidence="2">SYSU D8009</strain>
    </source>
</reference>
<sequence>MDREEGPWILLAATAACAPLAVLAQGGDGHTAILAGLACLAVPCLAIEMMMGMARLGLALAPGRR</sequence>
<dbReference type="EMBL" id="JACOMF010000003">
    <property type="protein sequence ID" value="MBC4014340.1"/>
    <property type="molecule type" value="Genomic_DNA"/>
</dbReference>
<dbReference type="RefSeq" id="WP_186769120.1">
    <property type="nucleotide sequence ID" value="NZ_JACOMF010000003.1"/>
</dbReference>
<feature type="transmembrane region" description="Helical" evidence="1">
    <location>
        <begin position="34"/>
        <end position="58"/>
    </location>
</feature>
<gene>
    <name evidence="2" type="ORF">H7965_03305</name>
</gene>
<dbReference type="PROSITE" id="PS51257">
    <property type="entry name" value="PROKAR_LIPOPROTEIN"/>
    <property type="match status" value="1"/>
</dbReference>
<organism evidence="2 3">
    <name type="scientific">Siccirubricoccus deserti</name>
    <dbReference type="NCBI Taxonomy" id="2013562"/>
    <lineage>
        <taxon>Bacteria</taxon>
        <taxon>Pseudomonadati</taxon>
        <taxon>Pseudomonadota</taxon>
        <taxon>Alphaproteobacteria</taxon>
        <taxon>Acetobacterales</taxon>
        <taxon>Roseomonadaceae</taxon>
        <taxon>Siccirubricoccus</taxon>
    </lineage>
</organism>
<evidence type="ECO:0000256" key="1">
    <source>
        <dbReference type="SAM" id="Phobius"/>
    </source>
</evidence>
<comment type="caution">
    <text evidence="2">The sequence shown here is derived from an EMBL/GenBank/DDBJ whole genome shotgun (WGS) entry which is preliminary data.</text>
</comment>
<accession>A0A9X0QVR0</accession>
<keyword evidence="3" id="KW-1185">Reference proteome</keyword>
<proteinExistence type="predicted"/>
<dbReference type="Proteomes" id="UP000600101">
    <property type="component" value="Unassembled WGS sequence"/>
</dbReference>
<protein>
    <submittedName>
        <fullName evidence="2">Uncharacterized protein</fullName>
    </submittedName>
</protein>
<keyword evidence="1" id="KW-0812">Transmembrane</keyword>
<name>A0A9X0QVR0_9PROT</name>
<keyword evidence="1" id="KW-1133">Transmembrane helix</keyword>